<evidence type="ECO:0000313" key="2">
    <source>
        <dbReference type="EMBL" id="AIF25907.1"/>
    </source>
</evidence>
<dbReference type="EMBL" id="KJ631377">
    <property type="protein sequence ID" value="AIF25907.1"/>
    <property type="molecule type" value="Genomic_DNA"/>
</dbReference>
<name>A0A0B4N0D3_9BACT</name>
<sequence length="461" mass="51307">MKKLSKMLALVLAALLLAAVPALADAPEGYPELRIDPATGAAYDFGGMEVWVYDYWSNSEGTRAEATNTMTQDTYDYQDWLMETYNFTLKQAGASDWGGNPEALLNYCNEEKPATLAIFIMRPDSVATPAKNGLLTPLDELDVDYTGEKYNAATYDTYCFNGHNYGFSVGKSEVRQVVFFNKRLVQDAGIDPDSLYAMVENDEWTWEAFEECLATCAQDIDNDGVVDVYGMASNTTDIYLVATAANGGSFIDVEDGQFVITATEQNTIDAMNYAVDIVTKYQMPQPEGSEWNWFFPAFKSGMAAFHVGQAYEANPGSDLYGMEDEFGILPFPKGTSEDARYCHVQSENTCVIPGNIDRDTANKMAIIYDMWREDTPGYEDDEEGWKTDLYDRFYDDESIDITYALLRENPVADTSIMLGSNNDVLGDGFFWNLPWAGTVAEVMESKLPTWQALVDDANGAN</sequence>
<accession>A0A0B4N0D3</accession>
<proteinExistence type="predicted"/>
<dbReference type="Pfam" id="PF01547">
    <property type="entry name" value="SBP_bac_1"/>
    <property type="match status" value="1"/>
</dbReference>
<dbReference type="PANTHER" id="PTHR43649:SF12">
    <property type="entry name" value="DIACETYLCHITOBIOSE BINDING PROTEIN DASA"/>
    <property type="match status" value="1"/>
</dbReference>
<dbReference type="AlphaFoldDB" id="A0A0B4N0D3"/>
<dbReference type="SUPFAM" id="SSF53850">
    <property type="entry name" value="Periplasmic binding protein-like II"/>
    <property type="match status" value="1"/>
</dbReference>
<feature type="chain" id="PRO_5002093757" description="Sugar ABC transporter substrate-binding protein" evidence="1">
    <location>
        <begin position="25"/>
        <end position="461"/>
    </location>
</feature>
<evidence type="ECO:0008006" key="3">
    <source>
        <dbReference type="Google" id="ProtNLM"/>
    </source>
</evidence>
<feature type="signal peptide" evidence="1">
    <location>
        <begin position="1"/>
        <end position="24"/>
    </location>
</feature>
<dbReference type="PANTHER" id="PTHR43649">
    <property type="entry name" value="ARABINOSE-BINDING PROTEIN-RELATED"/>
    <property type="match status" value="1"/>
</dbReference>
<organism evidence="2">
    <name type="scientific">uncultured bacterium Ad_010_C07</name>
    <dbReference type="NCBI Taxonomy" id="1489291"/>
    <lineage>
        <taxon>Bacteria</taxon>
        <taxon>environmental samples</taxon>
    </lineage>
</organism>
<evidence type="ECO:0000256" key="1">
    <source>
        <dbReference type="SAM" id="SignalP"/>
    </source>
</evidence>
<reference evidence="2" key="1">
    <citation type="submission" date="2014-03" db="EMBL/GenBank/DDBJ databases">
        <title>A sequence of cellulolytic fosmid clone of goat rumen metagenome.</title>
        <authorList>
            <person name="Lee K.-T."/>
            <person name="Kim J.-Y."/>
            <person name="Kim Y.-J."/>
            <person name="Ahn J.-H."/>
            <person name="Park M.-N."/>
            <person name="Kim J.-H."/>
            <person name="Kim T.-H."/>
        </authorList>
    </citation>
    <scope>NUCLEOTIDE SEQUENCE</scope>
</reference>
<keyword evidence="1" id="KW-0732">Signal</keyword>
<protein>
    <recommendedName>
        <fullName evidence="3">Sugar ABC transporter substrate-binding protein</fullName>
    </recommendedName>
</protein>
<dbReference type="Gene3D" id="3.40.190.10">
    <property type="entry name" value="Periplasmic binding protein-like II"/>
    <property type="match status" value="1"/>
</dbReference>
<dbReference type="InterPro" id="IPR050490">
    <property type="entry name" value="Bact_solute-bd_prot1"/>
</dbReference>
<dbReference type="InterPro" id="IPR006059">
    <property type="entry name" value="SBP"/>
</dbReference>